<keyword evidence="1" id="KW-1133">Transmembrane helix</keyword>
<evidence type="ECO:0000313" key="2">
    <source>
        <dbReference type="EMBL" id="MEJ8851883.1"/>
    </source>
</evidence>
<sequence length="150" mass="16604">MKLQREDVVVRIVLWIGACALPMMVYLNIRDRMASRDALRAAQDWSVSGDAIGTSDLIVDAHQACNLLGLSFIDCASLPEPLGYQIGAGAIAASAVARREEYFERCKANYRIDSCSEVLNRAVRICQAMRRTEYRGLAGHRGESSPRTIQ</sequence>
<evidence type="ECO:0008006" key="4">
    <source>
        <dbReference type="Google" id="ProtNLM"/>
    </source>
</evidence>
<name>A0ABU8WWJ2_9BURK</name>
<organism evidence="2 3">
    <name type="scientific">Variovorax rhizosphaerae</name>
    <dbReference type="NCBI Taxonomy" id="1836200"/>
    <lineage>
        <taxon>Bacteria</taxon>
        <taxon>Pseudomonadati</taxon>
        <taxon>Pseudomonadota</taxon>
        <taxon>Betaproteobacteria</taxon>
        <taxon>Burkholderiales</taxon>
        <taxon>Comamonadaceae</taxon>
        <taxon>Variovorax</taxon>
    </lineage>
</organism>
<gene>
    <name evidence="2" type="ORF">WKW82_35010</name>
</gene>
<dbReference type="Proteomes" id="UP001385892">
    <property type="component" value="Unassembled WGS sequence"/>
</dbReference>
<keyword evidence="1" id="KW-0812">Transmembrane</keyword>
<proteinExistence type="predicted"/>
<dbReference type="RefSeq" id="WP_340347686.1">
    <property type="nucleotide sequence ID" value="NZ_JBBKZT010000028.1"/>
</dbReference>
<accession>A0ABU8WWJ2</accession>
<protein>
    <recommendedName>
        <fullName evidence="4">DUF4189 domain-containing protein</fullName>
    </recommendedName>
</protein>
<keyword evidence="1" id="KW-0472">Membrane</keyword>
<keyword evidence="3" id="KW-1185">Reference proteome</keyword>
<reference evidence="2 3" key="1">
    <citation type="submission" date="2024-03" db="EMBL/GenBank/DDBJ databases">
        <title>Novel species of the genus Variovorax.</title>
        <authorList>
            <person name="Liu Q."/>
            <person name="Xin Y.-H."/>
        </authorList>
    </citation>
    <scope>NUCLEOTIDE SEQUENCE [LARGE SCALE GENOMIC DNA]</scope>
    <source>
        <strain evidence="2 3">KACC 18900</strain>
    </source>
</reference>
<evidence type="ECO:0000313" key="3">
    <source>
        <dbReference type="Proteomes" id="UP001385892"/>
    </source>
</evidence>
<feature type="transmembrane region" description="Helical" evidence="1">
    <location>
        <begin position="12"/>
        <end position="29"/>
    </location>
</feature>
<comment type="caution">
    <text evidence="2">The sequence shown here is derived from an EMBL/GenBank/DDBJ whole genome shotgun (WGS) entry which is preliminary data.</text>
</comment>
<dbReference type="EMBL" id="JBBKZT010000028">
    <property type="protein sequence ID" value="MEJ8851883.1"/>
    <property type="molecule type" value="Genomic_DNA"/>
</dbReference>
<evidence type="ECO:0000256" key="1">
    <source>
        <dbReference type="SAM" id="Phobius"/>
    </source>
</evidence>